<name>A0A845ERG3_9BACL</name>
<evidence type="ECO:0000256" key="1">
    <source>
        <dbReference type="ARBA" id="ARBA00022987"/>
    </source>
</evidence>
<dbReference type="InterPro" id="IPR009430">
    <property type="entry name" value="GvpL/GvpF"/>
</dbReference>
<protein>
    <submittedName>
        <fullName evidence="4">Gas vesicle protein GvpL</fullName>
    </submittedName>
</protein>
<evidence type="ECO:0000256" key="3">
    <source>
        <dbReference type="ARBA" id="ARBA00035643"/>
    </source>
</evidence>
<accession>A0A845ERG3</accession>
<dbReference type="EMBL" id="WMEY01000001">
    <property type="protein sequence ID" value="MYL62299.1"/>
    <property type="molecule type" value="Genomic_DNA"/>
</dbReference>
<dbReference type="PANTHER" id="PTHR36852">
    <property type="entry name" value="PROTEIN GVPL 2"/>
    <property type="match status" value="1"/>
</dbReference>
<comment type="caution">
    <text evidence="4">The sequence shown here is derived from an EMBL/GenBank/DDBJ whole genome shotgun (WGS) entry which is preliminary data.</text>
</comment>
<comment type="similarity">
    <text evidence="3">Belongs to the gas vesicle GvpF/GvpL family.</text>
</comment>
<keyword evidence="1" id="KW-0304">Gas vesicle</keyword>
<reference evidence="4 5" key="1">
    <citation type="submission" date="2019-11" db="EMBL/GenBank/DDBJ databases">
        <title>Genome sequences of 17 halophilic strains isolated from different environments.</title>
        <authorList>
            <person name="Furrow R.E."/>
        </authorList>
    </citation>
    <scope>NUCLEOTIDE SEQUENCE [LARGE SCALE GENOMIC DNA]</scope>
    <source>
        <strain evidence="4 5">22506_14_FS</strain>
    </source>
</reference>
<dbReference type="RefSeq" id="WP_160918160.1">
    <property type="nucleotide sequence ID" value="NZ_WMEY01000001.1"/>
</dbReference>
<evidence type="ECO:0000256" key="2">
    <source>
        <dbReference type="ARBA" id="ARBA00035108"/>
    </source>
</evidence>
<dbReference type="GO" id="GO:0031411">
    <property type="term" value="C:gas vesicle"/>
    <property type="evidence" value="ECO:0007669"/>
    <property type="project" value="UniProtKB-SubCell"/>
</dbReference>
<gene>
    <name evidence="4" type="ORF">GLW07_02900</name>
</gene>
<sequence>MGDLLYLYGLIPTNEATHPLPSVKGFDGEHEIFMLPNEDVTAIVCHLDHAAYSEETISDKINNDMEWLQEKAFHHHETVQQLTKQYTIVPLKFCTLYKNEESLRETVEKNKAKLSETFALLDGNEEWNLKIYCDDEQIKQQVSESNPVIKAKRDEIRALPRGRQFFEKKKMDELINQELEDEKNRFCEDIHEKLKSVSLYGSIKKTWGKDVTGRKEKMAWNSVFLLPLANVDQFLGNVEQYEGDFQETGWKFEVSGPWPPYHFSSFS</sequence>
<organism evidence="4 5">
    <name type="scientific">Guptibacillus hwajinpoensis</name>
    <dbReference type="NCBI Taxonomy" id="208199"/>
    <lineage>
        <taxon>Bacteria</taxon>
        <taxon>Bacillati</taxon>
        <taxon>Bacillota</taxon>
        <taxon>Bacilli</taxon>
        <taxon>Bacillales</taxon>
        <taxon>Guptibacillaceae</taxon>
        <taxon>Guptibacillus</taxon>
    </lineage>
</organism>
<comment type="subcellular location">
    <subcellularLocation>
        <location evidence="2">Gas vesicle</location>
    </subcellularLocation>
</comment>
<dbReference type="GO" id="GO:0031412">
    <property type="term" value="P:gas vesicle organization"/>
    <property type="evidence" value="ECO:0007669"/>
    <property type="project" value="InterPro"/>
</dbReference>
<dbReference type="AlphaFoldDB" id="A0A845ERG3"/>
<proteinExistence type="inferred from homology"/>
<dbReference type="Proteomes" id="UP000447833">
    <property type="component" value="Unassembled WGS sequence"/>
</dbReference>
<dbReference type="Pfam" id="PF06386">
    <property type="entry name" value="GvpL_GvpF"/>
    <property type="match status" value="1"/>
</dbReference>
<evidence type="ECO:0000313" key="5">
    <source>
        <dbReference type="Proteomes" id="UP000447833"/>
    </source>
</evidence>
<dbReference type="PANTHER" id="PTHR36852:SF1">
    <property type="entry name" value="PROTEIN GVPL 2"/>
    <property type="match status" value="1"/>
</dbReference>
<evidence type="ECO:0000313" key="4">
    <source>
        <dbReference type="EMBL" id="MYL62299.1"/>
    </source>
</evidence>